<evidence type="ECO:0000256" key="1">
    <source>
        <dbReference type="SAM" id="SignalP"/>
    </source>
</evidence>
<dbReference type="RefSeq" id="WP_111541616.1">
    <property type="nucleotide sequence ID" value="NZ_QKYV01000006.1"/>
</dbReference>
<organism evidence="2 3">
    <name type="scientific">Mesonia algae</name>
    <dbReference type="NCBI Taxonomy" id="213248"/>
    <lineage>
        <taxon>Bacteria</taxon>
        <taxon>Pseudomonadati</taxon>
        <taxon>Bacteroidota</taxon>
        <taxon>Flavobacteriia</taxon>
        <taxon>Flavobacteriales</taxon>
        <taxon>Flavobacteriaceae</taxon>
        <taxon>Mesonia</taxon>
    </lineage>
</organism>
<dbReference type="EMBL" id="QKYV01000006">
    <property type="protein sequence ID" value="PZW39197.1"/>
    <property type="molecule type" value="Genomic_DNA"/>
</dbReference>
<protein>
    <recommendedName>
        <fullName evidence="4">Lumazine-binding protein</fullName>
    </recommendedName>
</protein>
<accession>A0A2W7IIP9</accession>
<feature type="signal peptide" evidence="1">
    <location>
        <begin position="1"/>
        <end position="17"/>
    </location>
</feature>
<keyword evidence="3" id="KW-1185">Reference proteome</keyword>
<dbReference type="InterPro" id="IPR032710">
    <property type="entry name" value="NTF2-like_dom_sf"/>
</dbReference>
<evidence type="ECO:0008006" key="4">
    <source>
        <dbReference type="Google" id="ProtNLM"/>
    </source>
</evidence>
<dbReference type="AlphaFoldDB" id="A0A2W7IIP9"/>
<reference evidence="2 3" key="1">
    <citation type="submission" date="2018-06" db="EMBL/GenBank/DDBJ databases">
        <title>Genomic Encyclopedia of Archaeal and Bacterial Type Strains, Phase II (KMG-II): from individual species to whole genera.</title>
        <authorList>
            <person name="Goeker M."/>
        </authorList>
    </citation>
    <scope>NUCLEOTIDE SEQUENCE [LARGE SCALE GENOMIC DNA]</scope>
    <source>
        <strain evidence="2 3">DSM 15361</strain>
    </source>
</reference>
<feature type="chain" id="PRO_5015938263" description="Lumazine-binding protein" evidence="1">
    <location>
        <begin position="18"/>
        <end position="147"/>
    </location>
</feature>
<proteinExistence type="predicted"/>
<sequence length="147" mass="16869">MRILTLFILFLGLHGFAQNTPEQSVKDFFKAFHQQDTVALKQMTQEDLVLKTIGEGRDGNFMIKTSPRAQFVSSIGSIPKEMKFEERILSYETKIDKGFASVWTTYEFYLNGKLSHCGINQIQLFKSSAVEWSIISITDTRRTENCD</sequence>
<dbReference type="Proteomes" id="UP000249542">
    <property type="component" value="Unassembled WGS sequence"/>
</dbReference>
<comment type="caution">
    <text evidence="2">The sequence shown here is derived from an EMBL/GenBank/DDBJ whole genome shotgun (WGS) entry which is preliminary data.</text>
</comment>
<gene>
    <name evidence="2" type="ORF">LX95_02339</name>
</gene>
<name>A0A2W7IIP9_9FLAO</name>
<keyword evidence="1" id="KW-0732">Signal</keyword>
<evidence type="ECO:0000313" key="2">
    <source>
        <dbReference type="EMBL" id="PZW39197.1"/>
    </source>
</evidence>
<dbReference type="SUPFAM" id="SSF54427">
    <property type="entry name" value="NTF2-like"/>
    <property type="match status" value="1"/>
</dbReference>
<dbReference type="Gene3D" id="3.10.450.50">
    <property type="match status" value="1"/>
</dbReference>
<evidence type="ECO:0000313" key="3">
    <source>
        <dbReference type="Proteomes" id="UP000249542"/>
    </source>
</evidence>